<evidence type="ECO:0000256" key="9">
    <source>
        <dbReference type="SAM" id="MobiDB-lite"/>
    </source>
</evidence>
<feature type="compositionally biased region" description="Polar residues" evidence="9">
    <location>
        <begin position="916"/>
        <end position="930"/>
    </location>
</feature>
<evidence type="ECO:0000313" key="11">
    <source>
        <dbReference type="EMBL" id="KAF8709030.1"/>
    </source>
</evidence>
<dbReference type="GO" id="GO:0016020">
    <property type="term" value="C:membrane"/>
    <property type="evidence" value="ECO:0007669"/>
    <property type="project" value="UniProtKB-SubCell"/>
</dbReference>
<evidence type="ECO:0000256" key="2">
    <source>
        <dbReference type="ARBA" id="ARBA00009530"/>
    </source>
</evidence>
<evidence type="ECO:0000256" key="5">
    <source>
        <dbReference type="ARBA" id="ARBA00022989"/>
    </source>
</evidence>
<keyword evidence="4" id="KW-0547">Nucleotide-binding</keyword>
<keyword evidence="5" id="KW-1133">Transmembrane helix</keyword>
<dbReference type="Pfam" id="PF01679">
    <property type="entry name" value="Pmp3"/>
    <property type="match status" value="1"/>
</dbReference>
<feature type="compositionally biased region" description="Basic and acidic residues" evidence="9">
    <location>
        <begin position="884"/>
        <end position="897"/>
    </location>
</feature>
<dbReference type="InterPro" id="IPR012675">
    <property type="entry name" value="Beta-grasp_dom_sf"/>
</dbReference>
<feature type="compositionally biased region" description="Low complexity" evidence="9">
    <location>
        <begin position="1014"/>
        <end position="1025"/>
    </location>
</feature>
<dbReference type="InterPro" id="IPR004095">
    <property type="entry name" value="TGS"/>
</dbReference>
<feature type="compositionally biased region" description="Basic residues" evidence="9">
    <location>
        <begin position="955"/>
        <end position="968"/>
    </location>
</feature>
<dbReference type="PANTHER" id="PTHR43127">
    <property type="entry name" value="DEVELOPMENTALLY-REGULATED GTP-BINDING PROTEIN 2"/>
    <property type="match status" value="1"/>
</dbReference>
<evidence type="ECO:0000256" key="3">
    <source>
        <dbReference type="ARBA" id="ARBA00022692"/>
    </source>
</evidence>
<keyword evidence="6" id="KW-0342">GTP-binding</keyword>
<keyword evidence="7" id="KW-0472">Membrane</keyword>
<dbReference type="Gene3D" id="6.10.140.1070">
    <property type="match status" value="2"/>
</dbReference>
<sequence>MTTVQKIKEIEDEMARTQKNKATSYHLGLLKAKLAKLRRELITPQGGGGGGGGGMGFDVARTGIASVGFVGFPSVGKSTLMSKLTGTHSEAAAYEFTTLTTVPGTLKVHGAPIQILDLPGIVEGAADGRGRGRQVIAVARTCNLIFIVLDVLKPLGDKKIIESELEGFGIRLNKKPPQIIDKGGIAITNTVPLTNLDHESIKAVLSEFRISNADVAIREPDATADDLIDVIEGNRVYIPAIYVLNKIDAISIEELDLLYKIPNSVPVSSKEWMNIDELLDVMWSALDLVRVYTKPRGLAPDYNTPVVLRRGKSTVEDFCNSIHKEIAKQMKYMGVQCKTFKRAKSGVGTRIGGRRCCDYREKVVSTYYYLAYVSVSLIQCMNYMREERDVTLCPSYFQIDIMNTDHEIALMYASSPWSLFQPRSSFYSPFSNVVLRVVQPPRPSLEDLLLQFFTGDEVTTLPTESERENEHVYQDGNKASPANDSTPNFDLSERMAREMQEQEDREQEMMDQAAAMRHQFGEYMSAFETSEPTIGGFDSLFRRELVNAEAGPSTMKKSTPSFSFESSLSSDWNKLYQDQRIISGESSSDDSEKSSFTQPIRATQFNTANYEPSELLDGLEAHLRHEINQFDFPEHLEFQPGNHTPVLLHTSNNAAVHSFEKALLDMRTNLGRVEVGLDENAAERRSRIDGRIQRELNDLDRKVLETWAAKRRHSPAMGSRMLETKRSLVFYHYNPLSSDPVVCHQSTRTVNAGTMNRPEQFTKIDLTPKRHHGYAVLLFIFGTFFPPLAVAARFGIGGDFWLNLLLTILGYFPGHGHNFYIQNIRNNKNHRRTPKWAQKYGLIDDTEIKRRQKRSQWAHRYNERLPQSTLEGQEYEEGQNPTETPREEQSDPFRRPGEGALWGEEDENYYGRRPRANSTQSGSQTSLSNRSTRRWQYPANFDEANEVGGLDDGRKSKKKKGSSKRKDKKDRWGRTADAHAGLGYEDVDGGSKKKKKKRSKTTDDSMFSNRRSETSLSRRLSSTSEFEGPEDAVGGLYGERTALRNAPEPRRDSADPLEHQF</sequence>
<evidence type="ECO:0000256" key="7">
    <source>
        <dbReference type="ARBA" id="ARBA00023136"/>
    </source>
</evidence>
<feature type="compositionally biased region" description="Basic and acidic residues" evidence="9">
    <location>
        <begin position="464"/>
        <end position="473"/>
    </location>
</feature>
<feature type="compositionally biased region" description="Basic and acidic residues" evidence="9">
    <location>
        <begin position="1047"/>
        <end position="1061"/>
    </location>
</feature>
<feature type="region of interest" description="Disordered" evidence="9">
    <location>
        <begin position="583"/>
        <end position="604"/>
    </location>
</feature>
<dbReference type="AlphaFoldDB" id="A0A8H7LVY9"/>
<dbReference type="GO" id="GO:0003924">
    <property type="term" value="F:GTPase activity"/>
    <property type="evidence" value="ECO:0007669"/>
    <property type="project" value="InterPro"/>
</dbReference>
<evidence type="ECO:0000313" key="12">
    <source>
        <dbReference type="Proteomes" id="UP000602905"/>
    </source>
</evidence>
<reference evidence="11" key="1">
    <citation type="submission" date="2020-09" db="EMBL/GenBank/DDBJ databases">
        <title>Comparative genome analyses of four rice-infecting Rhizoctonia solani isolates reveal extensive enrichment of homogalacturonan modification genes.</title>
        <authorList>
            <person name="Lee D.-Y."/>
            <person name="Jeon J."/>
            <person name="Kim K.-T."/>
            <person name="Cheong K."/>
            <person name="Song H."/>
            <person name="Choi G."/>
            <person name="Ko J."/>
            <person name="Opiyo S.O."/>
            <person name="Zuo S."/>
            <person name="Madhav S."/>
            <person name="Lee Y.-H."/>
            <person name="Wang G.-L."/>
        </authorList>
    </citation>
    <scope>NUCLEOTIDE SEQUENCE</scope>
    <source>
        <strain evidence="11">AG1-IA WGL</strain>
    </source>
</reference>
<dbReference type="NCBIfam" id="TIGR00231">
    <property type="entry name" value="small_GTP"/>
    <property type="match status" value="1"/>
</dbReference>
<keyword evidence="8" id="KW-0175">Coiled coil</keyword>
<evidence type="ECO:0000256" key="6">
    <source>
        <dbReference type="ARBA" id="ARBA00023134"/>
    </source>
</evidence>
<dbReference type="SUPFAM" id="SSF52540">
    <property type="entry name" value="P-loop containing nucleoside triphosphate hydrolases"/>
    <property type="match status" value="1"/>
</dbReference>
<dbReference type="InterPro" id="IPR045001">
    <property type="entry name" value="DRG"/>
</dbReference>
<dbReference type="OrthoDB" id="603at2759"/>
<protein>
    <recommendedName>
        <fullName evidence="10">OBG-type G domain-containing protein</fullName>
    </recommendedName>
</protein>
<evidence type="ECO:0000259" key="10">
    <source>
        <dbReference type="PROSITE" id="PS51710"/>
    </source>
</evidence>
<feature type="region of interest" description="Disordered" evidence="9">
    <location>
        <begin position="853"/>
        <end position="1061"/>
    </location>
</feature>
<dbReference type="CDD" id="cd01896">
    <property type="entry name" value="DRG"/>
    <property type="match status" value="1"/>
</dbReference>
<dbReference type="Pfam" id="PF01926">
    <property type="entry name" value="MMR_HSR1"/>
    <property type="match status" value="1"/>
</dbReference>
<dbReference type="InterPro" id="IPR006073">
    <property type="entry name" value="GTP-bd"/>
</dbReference>
<proteinExistence type="inferred from homology"/>
<dbReference type="PROSITE" id="PS51710">
    <property type="entry name" value="G_OBG"/>
    <property type="match status" value="1"/>
</dbReference>
<comment type="caution">
    <text evidence="11">The sequence shown here is derived from an EMBL/GenBank/DDBJ whole genome shotgun (WGS) entry which is preliminary data.</text>
</comment>
<name>A0A8H7LVY9_9AGAM</name>
<evidence type="ECO:0000256" key="8">
    <source>
        <dbReference type="SAM" id="Coils"/>
    </source>
</evidence>
<dbReference type="InterPro" id="IPR031167">
    <property type="entry name" value="G_OBG"/>
</dbReference>
<dbReference type="Pfam" id="PF02824">
    <property type="entry name" value="TGS"/>
    <property type="match status" value="1"/>
</dbReference>
<dbReference type="InterPro" id="IPR006074">
    <property type="entry name" value="GTP1-OBG_CS"/>
</dbReference>
<dbReference type="PROSITE" id="PS00905">
    <property type="entry name" value="GTP1_OBG"/>
    <property type="match status" value="1"/>
</dbReference>
<dbReference type="Proteomes" id="UP000602905">
    <property type="component" value="Unassembled WGS sequence"/>
</dbReference>
<gene>
    <name evidence="11" type="ORF">RHS03_02904</name>
</gene>
<comment type="similarity">
    <text evidence="2">Belongs to the UPF0057 (PMP3) family.</text>
</comment>
<dbReference type="EMBL" id="JACYCD010000048">
    <property type="protein sequence ID" value="KAF8709030.1"/>
    <property type="molecule type" value="Genomic_DNA"/>
</dbReference>
<evidence type="ECO:0000256" key="4">
    <source>
        <dbReference type="ARBA" id="ARBA00022741"/>
    </source>
</evidence>
<dbReference type="Gene3D" id="3.10.20.30">
    <property type="match status" value="1"/>
</dbReference>
<accession>A0A8H7LVY9</accession>
<dbReference type="FunFam" id="3.40.50.300:FF:001436">
    <property type="entry name" value="Developmentally-regulated GTP-binding protein"/>
    <property type="match status" value="1"/>
</dbReference>
<organism evidence="11 12">
    <name type="scientific">Rhizoctonia solani</name>
    <dbReference type="NCBI Taxonomy" id="456999"/>
    <lineage>
        <taxon>Eukaryota</taxon>
        <taxon>Fungi</taxon>
        <taxon>Dikarya</taxon>
        <taxon>Basidiomycota</taxon>
        <taxon>Agaricomycotina</taxon>
        <taxon>Agaricomycetes</taxon>
        <taxon>Cantharellales</taxon>
        <taxon>Ceratobasidiaceae</taxon>
        <taxon>Rhizoctonia</taxon>
    </lineage>
</organism>
<dbReference type="InterPro" id="IPR027417">
    <property type="entry name" value="P-loop_NTPase"/>
</dbReference>
<dbReference type="InterPro" id="IPR000612">
    <property type="entry name" value="PMP3"/>
</dbReference>
<feature type="non-terminal residue" evidence="11">
    <location>
        <position position="1"/>
    </location>
</feature>
<keyword evidence="3" id="KW-0812">Transmembrane</keyword>
<feature type="compositionally biased region" description="Polar residues" evidence="9">
    <location>
        <begin position="480"/>
        <end position="489"/>
    </location>
</feature>
<feature type="region of interest" description="Disordered" evidence="9">
    <location>
        <begin position="461"/>
        <end position="489"/>
    </location>
</feature>
<comment type="subcellular location">
    <subcellularLocation>
        <location evidence="1">Membrane</location>
    </subcellularLocation>
</comment>
<feature type="coiled-coil region" evidence="8">
    <location>
        <begin position="492"/>
        <end position="519"/>
    </location>
</feature>
<dbReference type="InterPro" id="IPR005225">
    <property type="entry name" value="Small_GTP-bd"/>
</dbReference>
<dbReference type="InterPro" id="IPR031662">
    <property type="entry name" value="GTP-binding_2"/>
</dbReference>
<evidence type="ECO:0000256" key="1">
    <source>
        <dbReference type="ARBA" id="ARBA00004370"/>
    </source>
</evidence>
<dbReference type="Pfam" id="PF16897">
    <property type="entry name" value="MMR_HSR1_Xtn"/>
    <property type="match status" value="1"/>
</dbReference>
<dbReference type="GO" id="GO:0005525">
    <property type="term" value="F:GTP binding"/>
    <property type="evidence" value="ECO:0007669"/>
    <property type="project" value="UniProtKB-KW"/>
</dbReference>
<feature type="domain" description="OBG-type G" evidence="10">
    <location>
        <begin position="65"/>
        <end position="287"/>
    </location>
</feature>
<dbReference type="PRINTS" id="PR00326">
    <property type="entry name" value="GTP1OBG"/>
</dbReference>